<dbReference type="NCBIfam" id="TIGR02453">
    <property type="entry name" value="TIGR02453 family protein"/>
    <property type="match status" value="1"/>
</dbReference>
<dbReference type="AlphaFoldDB" id="A0A7V5CSP6"/>
<dbReference type="PANTHER" id="PTHR36452">
    <property type="entry name" value="CHROMOSOME 12, WHOLE GENOME SHOTGUN SEQUENCE"/>
    <property type="match status" value="1"/>
</dbReference>
<name>A0A7V5CSP6_9BACT</name>
<dbReference type="PIRSF" id="PIRSF028451">
    <property type="entry name" value="UCP028451"/>
    <property type="match status" value="1"/>
</dbReference>
<dbReference type="EMBL" id="DTKL01000018">
    <property type="protein sequence ID" value="HGY93689.1"/>
    <property type="molecule type" value="Genomic_DNA"/>
</dbReference>
<sequence length="255" mass="29012">MSAVRKQTTPPSTALPYFHEEALRFLRGLKRNNRREWFEARRAIFERELKAPMLALIEAVTQGMIDYAPDHMREARRVMLRFYRDTRFSADKSPYKQHIAAWWGHGGMQKTSGAGYYLHLSGTELIVAAGVYMPGKDQLLAIRRYLLDHYEEFGALLEDRKMRRSFGLHDPLALTRAPKGFPVDHPAAEWIRWRQWGVTTALPAEAALTSQLPRTVQSHFALAAPLVGFLNRAILSAATPRARASSTARPPLALY</sequence>
<accession>A0A7V5CSP6</accession>
<dbReference type="InterPro" id="IPR012808">
    <property type="entry name" value="CHP02453"/>
</dbReference>
<protein>
    <submittedName>
        <fullName evidence="1">DUF2461 domain-containing protein</fullName>
    </submittedName>
</protein>
<organism evidence="1">
    <name type="scientific">Acidobacterium capsulatum</name>
    <dbReference type="NCBI Taxonomy" id="33075"/>
    <lineage>
        <taxon>Bacteria</taxon>
        <taxon>Pseudomonadati</taxon>
        <taxon>Acidobacteriota</taxon>
        <taxon>Terriglobia</taxon>
        <taxon>Terriglobales</taxon>
        <taxon>Acidobacteriaceae</taxon>
        <taxon>Acidobacterium</taxon>
    </lineage>
</organism>
<gene>
    <name evidence="1" type="ORF">ENW50_03220</name>
</gene>
<dbReference type="PANTHER" id="PTHR36452:SF1">
    <property type="entry name" value="DUF2461 DOMAIN-CONTAINING PROTEIN"/>
    <property type="match status" value="1"/>
</dbReference>
<proteinExistence type="predicted"/>
<dbReference type="InterPro" id="IPR015996">
    <property type="entry name" value="UCP028451"/>
</dbReference>
<reference evidence="1" key="1">
    <citation type="journal article" date="2020" name="mSystems">
        <title>Genome- and Community-Level Interaction Insights into Carbon Utilization and Element Cycling Functions of Hydrothermarchaeota in Hydrothermal Sediment.</title>
        <authorList>
            <person name="Zhou Z."/>
            <person name="Liu Y."/>
            <person name="Xu W."/>
            <person name="Pan J."/>
            <person name="Luo Z.H."/>
            <person name="Li M."/>
        </authorList>
    </citation>
    <scope>NUCLEOTIDE SEQUENCE [LARGE SCALE GENOMIC DNA]</scope>
    <source>
        <strain evidence="1">SpSt-855</strain>
    </source>
</reference>
<evidence type="ECO:0000313" key="1">
    <source>
        <dbReference type="EMBL" id="HGY93689.1"/>
    </source>
</evidence>
<dbReference type="Pfam" id="PF09365">
    <property type="entry name" value="DUF2461"/>
    <property type="match status" value="1"/>
</dbReference>
<comment type="caution">
    <text evidence="1">The sequence shown here is derived from an EMBL/GenBank/DDBJ whole genome shotgun (WGS) entry which is preliminary data.</text>
</comment>